<dbReference type="InterPro" id="IPR011032">
    <property type="entry name" value="GroES-like_sf"/>
</dbReference>
<keyword evidence="1" id="KW-0560">Oxidoreductase</keyword>
<dbReference type="PANTHER" id="PTHR43205:SF42">
    <property type="entry name" value="ALCOHOL DEHYDROGENASE, ZINC-CONTAINING (AFU_ORTHOLOGUE AFUA_7G04530)"/>
    <property type="match status" value="1"/>
</dbReference>
<dbReference type="PANTHER" id="PTHR43205">
    <property type="entry name" value="PROSTAGLANDIN REDUCTASE"/>
    <property type="match status" value="1"/>
</dbReference>
<dbReference type="Pfam" id="PF00107">
    <property type="entry name" value="ADH_zinc_N"/>
    <property type="match status" value="1"/>
</dbReference>
<reference evidence="3 4" key="1">
    <citation type="submission" date="2018-02" db="EMBL/GenBank/DDBJ databases">
        <title>Genome sequence of the basidiomycete white-rot fungus Phlebia centrifuga.</title>
        <authorList>
            <person name="Granchi Z."/>
            <person name="Peng M."/>
            <person name="de Vries R.P."/>
            <person name="Hilden K."/>
            <person name="Makela M.R."/>
            <person name="Grigoriev I."/>
            <person name="Riley R."/>
        </authorList>
    </citation>
    <scope>NUCLEOTIDE SEQUENCE [LARGE SCALE GENOMIC DNA]</scope>
    <source>
        <strain evidence="3 4">FBCC195</strain>
    </source>
</reference>
<dbReference type="Proteomes" id="UP000186601">
    <property type="component" value="Unassembled WGS sequence"/>
</dbReference>
<dbReference type="EMBL" id="MLYV02000883">
    <property type="protein sequence ID" value="PSR75609.1"/>
    <property type="molecule type" value="Genomic_DNA"/>
</dbReference>
<protein>
    <recommendedName>
        <fullName evidence="2">Enoyl reductase (ER) domain-containing protein</fullName>
    </recommendedName>
</protein>
<dbReference type="OrthoDB" id="809632at2759"/>
<gene>
    <name evidence="3" type="ORF">PHLCEN_2v9089</name>
</gene>
<proteinExistence type="predicted"/>
<dbReference type="InterPro" id="IPR045010">
    <property type="entry name" value="MDR_fam"/>
</dbReference>
<evidence type="ECO:0000259" key="2">
    <source>
        <dbReference type="SMART" id="SM00829"/>
    </source>
</evidence>
<dbReference type="InterPro" id="IPR013149">
    <property type="entry name" value="ADH-like_C"/>
</dbReference>
<dbReference type="SUPFAM" id="SSF51735">
    <property type="entry name" value="NAD(P)-binding Rossmann-fold domains"/>
    <property type="match status" value="1"/>
</dbReference>
<dbReference type="InterPro" id="IPR036291">
    <property type="entry name" value="NAD(P)-bd_dom_sf"/>
</dbReference>
<dbReference type="Gene3D" id="3.90.180.10">
    <property type="entry name" value="Medium-chain alcohol dehydrogenases, catalytic domain"/>
    <property type="match status" value="2"/>
</dbReference>
<evidence type="ECO:0000256" key="1">
    <source>
        <dbReference type="ARBA" id="ARBA00023002"/>
    </source>
</evidence>
<dbReference type="InterPro" id="IPR041694">
    <property type="entry name" value="ADH_N_2"/>
</dbReference>
<keyword evidence="4" id="KW-1185">Reference proteome</keyword>
<organism evidence="3 4">
    <name type="scientific">Hermanssonia centrifuga</name>
    <dbReference type="NCBI Taxonomy" id="98765"/>
    <lineage>
        <taxon>Eukaryota</taxon>
        <taxon>Fungi</taxon>
        <taxon>Dikarya</taxon>
        <taxon>Basidiomycota</taxon>
        <taxon>Agaricomycotina</taxon>
        <taxon>Agaricomycetes</taxon>
        <taxon>Polyporales</taxon>
        <taxon>Meruliaceae</taxon>
        <taxon>Hermanssonia</taxon>
    </lineage>
</organism>
<feature type="domain" description="Enoyl reductase (ER)" evidence="2">
    <location>
        <begin position="15"/>
        <end position="291"/>
    </location>
</feature>
<dbReference type="AlphaFoldDB" id="A0A2R6NS52"/>
<name>A0A2R6NS52_9APHY</name>
<dbReference type="SMART" id="SM00829">
    <property type="entry name" value="PKS_ER"/>
    <property type="match status" value="1"/>
</dbReference>
<evidence type="ECO:0000313" key="4">
    <source>
        <dbReference type="Proteomes" id="UP000186601"/>
    </source>
</evidence>
<comment type="caution">
    <text evidence="3">The sequence shown here is derived from an EMBL/GenBank/DDBJ whole genome shotgun (WGS) entry which is preliminary data.</text>
</comment>
<dbReference type="Gene3D" id="3.40.50.720">
    <property type="entry name" value="NAD(P)-binding Rossmann-like Domain"/>
    <property type="match status" value="1"/>
</dbReference>
<dbReference type="SUPFAM" id="SSF50129">
    <property type="entry name" value="GroES-like"/>
    <property type="match status" value="1"/>
</dbReference>
<sequence length="302" mass="32949">MSQYTRIVLAERPQSEIDSKTFRTETVPFDLRPNAKQILVQTIYLSLDPTQRTWLNDTRGYMKPVQIGEVMRSGGIGVVVQAGSGSCFKRGDTVFGMLGAAGATGSVACQLGKKAGAKVIAIAGSKEKCDWLEKELGVDKALNYKSPTFRKEFIDSVGYLDVYFDNVGGDILNLALSRLKKNARIALCGTPLVIVRDATMLKPSFVGAIADYNSKPKGLTNYTTLITQTASMRGFLIFDYAQQFHSARQELAKWLAEGTLKRQFHVVDGIEKCPQALPLLFSGGNTGKLVVKVANIKAVAKL</sequence>
<dbReference type="CDD" id="cd05288">
    <property type="entry name" value="PGDH"/>
    <property type="match status" value="1"/>
</dbReference>
<accession>A0A2R6NS52</accession>
<dbReference type="GO" id="GO:0016628">
    <property type="term" value="F:oxidoreductase activity, acting on the CH-CH group of donors, NAD or NADP as acceptor"/>
    <property type="evidence" value="ECO:0007669"/>
    <property type="project" value="InterPro"/>
</dbReference>
<evidence type="ECO:0000313" key="3">
    <source>
        <dbReference type="EMBL" id="PSR75609.1"/>
    </source>
</evidence>
<dbReference type="Pfam" id="PF16884">
    <property type="entry name" value="ADH_N_2"/>
    <property type="match status" value="1"/>
</dbReference>
<dbReference type="InterPro" id="IPR020843">
    <property type="entry name" value="ER"/>
</dbReference>